<dbReference type="SUPFAM" id="SSF88697">
    <property type="entry name" value="PUA domain-like"/>
    <property type="match status" value="1"/>
</dbReference>
<evidence type="ECO:0000313" key="5">
    <source>
        <dbReference type="EMBL" id="KUJ08788.1"/>
    </source>
</evidence>
<dbReference type="SMART" id="SM00466">
    <property type="entry name" value="SRA"/>
    <property type="match status" value="1"/>
</dbReference>
<feature type="compositionally biased region" description="Low complexity" evidence="3">
    <location>
        <begin position="29"/>
        <end position="38"/>
    </location>
</feature>
<dbReference type="EMBL" id="KQ947434">
    <property type="protein sequence ID" value="KUJ08788.1"/>
    <property type="molecule type" value="Genomic_DNA"/>
</dbReference>
<dbReference type="GeneID" id="28820927"/>
<dbReference type="InterPro" id="IPR045134">
    <property type="entry name" value="UHRF1/2-like"/>
</dbReference>
<dbReference type="Gene3D" id="2.30.280.10">
    <property type="entry name" value="SRA-YDG"/>
    <property type="match status" value="1"/>
</dbReference>
<feature type="domain" description="YDG" evidence="4">
    <location>
        <begin position="230"/>
        <end position="363"/>
    </location>
</feature>
<comment type="subcellular location">
    <subcellularLocation>
        <location evidence="2">Nucleus</location>
    </subcellularLocation>
</comment>
<dbReference type="AlphaFoldDB" id="A0A132B8Q7"/>
<keyword evidence="6" id="KW-1185">Reference proteome</keyword>
<dbReference type="Pfam" id="PF02182">
    <property type="entry name" value="SAD_SRA"/>
    <property type="match status" value="1"/>
</dbReference>
<gene>
    <name evidence="5" type="ORF">LY89DRAFT_629265</name>
</gene>
<evidence type="ECO:0000313" key="6">
    <source>
        <dbReference type="Proteomes" id="UP000070700"/>
    </source>
</evidence>
<dbReference type="PANTHER" id="PTHR14140:SF27">
    <property type="entry name" value="OS04G0289800 PROTEIN"/>
    <property type="match status" value="1"/>
</dbReference>
<dbReference type="InterPro" id="IPR003105">
    <property type="entry name" value="SRA_YDG"/>
</dbReference>
<accession>A0A132B8Q7</accession>
<dbReference type="STRING" id="149040.A0A132B8Q7"/>
<dbReference type="GO" id="GO:0061630">
    <property type="term" value="F:ubiquitin protein ligase activity"/>
    <property type="evidence" value="ECO:0007669"/>
    <property type="project" value="TreeGrafter"/>
</dbReference>
<evidence type="ECO:0000256" key="2">
    <source>
        <dbReference type="PROSITE-ProRule" id="PRU00358"/>
    </source>
</evidence>
<dbReference type="GO" id="GO:0044027">
    <property type="term" value="P:negative regulation of gene expression via chromosomal CpG island methylation"/>
    <property type="evidence" value="ECO:0007669"/>
    <property type="project" value="TreeGrafter"/>
</dbReference>
<sequence length="394" mass="44260">MYAGLKGKKRKRAPTPDPPAAGPGPSAFPPDSSSTTTVPLPPTNNSPPANPNAHYAPKPRKWQKSSSIVIESRVIDTRTPIPEWYTAISEKGDHDPGNWSEVGSIKQLIRYCIDARARGDFSMERISVSNVRDQIHKMEFFPGVTLLAVKSSRVLEERGLRVIFGGEYDGLFPWDVRADARALYGKWWKGDVDGDLLTGIVVRRNTHSSGAVRTSKMLRKGYEKRGANEVGDNGLINGQWWPDRRCLWRDGAHGSLEAGIHGETDKGAYAIVVSSNYYADQDSGEILEYCGTESQTAIPTRYTKMMQEAFALQQPIRVIRAAKKGSDYAPKMGYRYDGLYIITSEEVLDAERYMTRFTLKRKEGQDPIRYQGVEARPTKYEMHEHMKIKELLQG</sequence>
<feature type="compositionally biased region" description="Pro residues" evidence="3">
    <location>
        <begin position="39"/>
        <end position="50"/>
    </location>
</feature>
<proteinExistence type="predicted"/>
<dbReference type="InParanoid" id="A0A132B8Q7"/>
<keyword evidence="1 2" id="KW-0539">Nucleus</keyword>
<dbReference type="InterPro" id="IPR036987">
    <property type="entry name" value="SRA-YDG_sf"/>
</dbReference>
<evidence type="ECO:0000256" key="3">
    <source>
        <dbReference type="SAM" id="MobiDB-lite"/>
    </source>
</evidence>
<dbReference type="KEGG" id="psco:LY89DRAFT_629265"/>
<dbReference type="OrthoDB" id="2270193at2759"/>
<feature type="compositionally biased region" description="Pro residues" evidence="3">
    <location>
        <begin position="15"/>
        <end position="28"/>
    </location>
</feature>
<dbReference type="RefSeq" id="XP_018063143.1">
    <property type="nucleotide sequence ID" value="XM_018211201.1"/>
</dbReference>
<feature type="compositionally biased region" description="Basic residues" evidence="3">
    <location>
        <begin position="1"/>
        <end position="13"/>
    </location>
</feature>
<organism evidence="5 6">
    <name type="scientific">Mollisia scopiformis</name>
    <name type="common">Conifer needle endophyte fungus</name>
    <name type="synonym">Phialocephala scopiformis</name>
    <dbReference type="NCBI Taxonomy" id="149040"/>
    <lineage>
        <taxon>Eukaryota</taxon>
        <taxon>Fungi</taxon>
        <taxon>Dikarya</taxon>
        <taxon>Ascomycota</taxon>
        <taxon>Pezizomycotina</taxon>
        <taxon>Leotiomycetes</taxon>
        <taxon>Helotiales</taxon>
        <taxon>Mollisiaceae</taxon>
        <taxon>Mollisia</taxon>
    </lineage>
</organism>
<evidence type="ECO:0000259" key="4">
    <source>
        <dbReference type="PROSITE" id="PS51015"/>
    </source>
</evidence>
<reference evidence="5 6" key="1">
    <citation type="submission" date="2015-10" db="EMBL/GenBank/DDBJ databases">
        <title>Full genome of DAOMC 229536 Phialocephala scopiformis, a fungal endophyte of spruce producing the potent anti-insectan compound rugulosin.</title>
        <authorList>
            <consortium name="DOE Joint Genome Institute"/>
            <person name="Walker A.K."/>
            <person name="Frasz S.L."/>
            <person name="Seifert K.A."/>
            <person name="Miller J.D."/>
            <person name="Mondo S.J."/>
            <person name="Labutti K."/>
            <person name="Lipzen A."/>
            <person name="Dockter R."/>
            <person name="Kennedy M."/>
            <person name="Grigoriev I.V."/>
            <person name="Spatafora J.W."/>
        </authorList>
    </citation>
    <scope>NUCLEOTIDE SEQUENCE [LARGE SCALE GENOMIC DNA]</scope>
    <source>
        <strain evidence="5 6">CBS 120377</strain>
    </source>
</reference>
<dbReference type="PANTHER" id="PTHR14140">
    <property type="entry name" value="E3 UBIQUITIN-PROTEIN LIGASE UHRF-RELATED"/>
    <property type="match status" value="1"/>
</dbReference>
<dbReference type="PROSITE" id="PS51015">
    <property type="entry name" value="YDG"/>
    <property type="match status" value="1"/>
</dbReference>
<name>A0A132B8Q7_MOLSC</name>
<dbReference type="GO" id="GO:0016567">
    <property type="term" value="P:protein ubiquitination"/>
    <property type="evidence" value="ECO:0007669"/>
    <property type="project" value="TreeGrafter"/>
</dbReference>
<dbReference type="Proteomes" id="UP000070700">
    <property type="component" value="Unassembled WGS sequence"/>
</dbReference>
<feature type="region of interest" description="Disordered" evidence="3">
    <location>
        <begin position="1"/>
        <end position="64"/>
    </location>
</feature>
<dbReference type="InterPro" id="IPR015947">
    <property type="entry name" value="PUA-like_sf"/>
</dbReference>
<dbReference type="GO" id="GO:0005634">
    <property type="term" value="C:nucleus"/>
    <property type="evidence" value="ECO:0007669"/>
    <property type="project" value="UniProtKB-SubCell"/>
</dbReference>
<protein>
    <recommendedName>
        <fullName evidence="4">YDG domain-containing protein</fullName>
    </recommendedName>
</protein>
<evidence type="ECO:0000256" key="1">
    <source>
        <dbReference type="ARBA" id="ARBA00023242"/>
    </source>
</evidence>